<dbReference type="AlphaFoldDB" id="A0AAJ6N8Y9"/>
<name>A0AAJ6N8Y9_9PAST</name>
<dbReference type="PROSITE" id="PS51257">
    <property type="entry name" value="PROKAR_LIPOPROTEIN"/>
    <property type="match status" value="1"/>
</dbReference>
<evidence type="ECO:0000256" key="1">
    <source>
        <dbReference type="SAM" id="Phobius"/>
    </source>
</evidence>
<gene>
    <name evidence="2" type="ORF">QJU93_03170</name>
</gene>
<feature type="transmembrane region" description="Helical" evidence="1">
    <location>
        <begin position="283"/>
        <end position="300"/>
    </location>
</feature>
<evidence type="ECO:0000313" key="2">
    <source>
        <dbReference type="EMBL" id="MDP8172356.1"/>
    </source>
</evidence>
<sequence>MRLKSILIFLLSIFILVGCGDSEKVKDLKYELREAQSTNSRLWNQRAQLREELYSVKTALEKSNKKISSFQKDQQFTKDMIALLASGQIEDAIKIAKSINQGWFDEIDRQIIFQNKLLADMKREEMLRKEKDKIQANVKIKNFIEFMTTVFVWGIQLLVASVVLVCLILMGFLIYKGVNIYDQLVRAGGVLSFLIIYFVASFYGYSISSLMLNSAMPLLWKHTVQEAVPLVAGITFAIIIKYQIAKEHFYAERWVIVITTLLFCTLLDVFLNVEMNVGNHTLSISNVTFVVGLSLTLFFYNKPQTNIQTI</sequence>
<dbReference type="EMBL" id="JASAYQ010000003">
    <property type="protein sequence ID" value="MDP8172356.1"/>
    <property type="molecule type" value="Genomic_DNA"/>
</dbReference>
<keyword evidence="1" id="KW-1133">Transmembrane helix</keyword>
<feature type="transmembrane region" description="Helical" evidence="1">
    <location>
        <begin position="227"/>
        <end position="244"/>
    </location>
</feature>
<feature type="transmembrane region" description="Helical" evidence="1">
    <location>
        <begin position="187"/>
        <end position="207"/>
    </location>
</feature>
<organism evidence="2 3">
    <name type="scientific">Phocoenobacter skyensis</name>
    <dbReference type="NCBI Taxonomy" id="97481"/>
    <lineage>
        <taxon>Bacteria</taxon>
        <taxon>Pseudomonadati</taxon>
        <taxon>Pseudomonadota</taxon>
        <taxon>Gammaproteobacteria</taxon>
        <taxon>Pasteurellales</taxon>
        <taxon>Pasteurellaceae</taxon>
        <taxon>Phocoenobacter</taxon>
    </lineage>
</organism>
<feature type="transmembrane region" description="Helical" evidence="1">
    <location>
        <begin position="251"/>
        <end position="271"/>
    </location>
</feature>
<keyword evidence="1" id="KW-0472">Membrane</keyword>
<feature type="transmembrane region" description="Helical" evidence="1">
    <location>
        <begin position="150"/>
        <end position="175"/>
    </location>
</feature>
<comment type="caution">
    <text evidence="2">The sequence shown here is derived from an EMBL/GenBank/DDBJ whole genome shotgun (WGS) entry which is preliminary data.</text>
</comment>
<dbReference type="RefSeq" id="WP_306374303.1">
    <property type="nucleotide sequence ID" value="NZ_JASAYK010000004.1"/>
</dbReference>
<reference evidence="2" key="1">
    <citation type="journal article" date="2023" name="Front. Microbiol.">
        <title>Phylogeography and host specificity of Pasteurellaceae pathogenic to sea-farmed fish in the north-east Atlantic.</title>
        <authorList>
            <person name="Gulla S."/>
            <person name="Colquhoun D.J."/>
            <person name="Olsen A.B."/>
            <person name="Spilsberg B."/>
            <person name="Lagesen K."/>
            <person name="Aakesson C.P."/>
            <person name="Strom S."/>
            <person name="Manji F."/>
            <person name="Birkbeck T.H."/>
            <person name="Nilsen H.K."/>
        </authorList>
    </citation>
    <scope>NUCLEOTIDE SEQUENCE</scope>
    <source>
        <strain evidence="2">TW16_20</strain>
    </source>
</reference>
<dbReference type="Proteomes" id="UP001236239">
    <property type="component" value="Unassembled WGS sequence"/>
</dbReference>
<evidence type="ECO:0000313" key="3">
    <source>
        <dbReference type="Proteomes" id="UP001236239"/>
    </source>
</evidence>
<protein>
    <submittedName>
        <fullName evidence="2">Uncharacterized protein</fullName>
    </submittedName>
</protein>
<accession>A0AAJ6N8Y9</accession>
<keyword evidence="1" id="KW-0812">Transmembrane</keyword>
<proteinExistence type="predicted"/>